<reference evidence="1 2" key="1">
    <citation type="journal article" date="2011" name="J. Bacteriol.">
        <title>Genome sequence of Chthoniobacter flavus Ellin428, an aerobic heterotrophic soil bacterium.</title>
        <authorList>
            <person name="Kant R."/>
            <person name="van Passel M.W."/>
            <person name="Palva A."/>
            <person name="Lucas S."/>
            <person name="Lapidus A."/>
            <person name="Glavina Del Rio T."/>
            <person name="Dalin E."/>
            <person name="Tice H."/>
            <person name="Bruce D."/>
            <person name="Goodwin L."/>
            <person name="Pitluck S."/>
            <person name="Larimer F.W."/>
            <person name="Land M.L."/>
            <person name="Hauser L."/>
            <person name="Sangwan P."/>
            <person name="de Vos W.M."/>
            <person name="Janssen P.H."/>
            <person name="Smidt H."/>
        </authorList>
    </citation>
    <scope>NUCLEOTIDE SEQUENCE [LARGE SCALE GENOMIC DNA]</scope>
    <source>
        <strain evidence="1 2">Ellin428</strain>
    </source>
</reference>
<name>B4CVS5_9BACT</name>
<proteinExistence type="predicted"/>
<evidence type="ECO:0000313" key="1">
    <source>
        <dbReference type="EMBL" id="EDY21517.1"/>
    </source>
</evidence>
<sequence>MPVEKLRERARILMEESERIIARASQIEAETRALVNPDTVRIRPDASAAESHLIPVR</sequence>
<dbReference type="AlphaFoldDB" id="B4CVS5"/>
<accession>B4CVS5</accession>
<comment type="caution">
    <text evidence="1">The sequence shown here is derived from an EMBL/GenBank/DDBJ whole genome shotgun (WGS) entry which is preliminary data.</text>
</comment>
<organism evidence="1 2">
    <name type="scientific">Chthoniobacter flavus Ellin428</name>
    <dbReference type="NCBI Taxonomy" id="497964"/>
    <lineage>
        <taxon>Bacteria</taxon>
        <taxon>Pseudomonadati</taxon>
        <taxon>Verrucomicrobiota</taxon>
        <taxon>Spartobacteria</taxon>
        <taxon>Chthoniobacterales</taxon>
        <taxon>Chthoniobacteraceae</taxon>
        <taxon>Chthoniobacter</taxon>
    </lineage>
</organism>
<dbReference type="InParanoid" id="B4CVS5"/>
<dbReference type="EMBL" id="ABVL01000002">
    <property type="protein sequence ID" value="EDY21517.1"/>
    <property type="molecule type" value="Genomic_DNA"/>
</dbReference>
<keyword evidence="2" id="KW-1185">Reference proteome</keyword>
<evidence type="ECO:0000313" key="2">
    <source>
        <dbReference type="Proteomes" id="UP000005824"/>
    </source>
</evidence>
<gene>
    <name evidence="1" type="ORF">CfE428DRAFT_0762</name>
</gene>
<protein>
    <submittedName>
        <fullName evidence="1">Uncharacterized protein</fullName>
    </submittedName>
</protein>
<dbReference type="Proteomes" id="UP000005824">
    <property type="component" value="Unassembled WGS sequence"/>
</dbReference>
<dbReference type="STRING" id="497964.CfE428DRAFT_0762"/>